<keyword evidence="1" id="KW-0175">Coiled coil</keyword>
<dbReference type="AlphaFoldDB" id="A0A4U9Z832"/>
<organism evidence="2 3">
    <name type="scientific">Streptococcus pseudoporcinus</name>
    <dbReference type="NCBI Taxonomy" id="361101"/>
    <lineage>
        <taxon>Bacteria</taxon>
        <taxon>Bacillati</taxon>
        <taxon>Bacillota</taxon>
        <taxon>Bacilli</taxon>
        <taxon>Lactobacillales</taxon>
        <taxon>Streptococcaceae</taxon>
        <taxon>Streptococcus</taxon>
    </lineage>
</organism>
<protein>
    <submittedName>
        <fullName evidence="2">Secreted phage protein</fullName>
    </submittedName>
</protein>
<dbReference type="Proteomes" id="UP000304914">
    <property type="component" value="Chromosome"/>
</dbReference>
<evidence type="ECO:0000313" key="2">
    <source>
        <dbReference type="EMBL" id="VTS36088.1"/>
    </source>
</evidence>
<evidence type="ECO:0000313" key="3">
    <source>
        <dbReference type="Proteomes" id="UP000304914"/>
    </source>
</evidence>
<sequence length="206" mass="23492">MLAVVLLTVGLAPNVKAEIYGNQRIWGVRTNWEQGRDFGARPIKKGDNDIKVKTAPEAVLTVKKWENNKWTNIPQKKNTTLNNTEIQKTFSVANGAGLAVFYLSDEHKPQIGDKYKLTLTIGGFYLASGEWTVGESFPKDVEEKDEAEIQEFINKLEEKERVVEEQKHAEELFKLSIDEESKQPWHKRLGDSIQGQWADFTGWLKS</sequence>
<evidence type="ECO:0000256" key="1">
    <source>
        <dbReference type="SAM" id="Coils"/>
    </source>
</evidence>
<accession>A0A4U9Z832</accession>
<proteinExistence type="predicted"/>
<name>A0A4U9Z832_9STRE</name>
<feature type="coiled-coil region" evidence="1">
    <location>
        <begin position="142"/>
        <end position="169"/>
    </location>
</feature>
<reference evidence="2 3" key="1">
    <citation type="submission" date="2019-05" db="EMBL/GenBank/DDBJ databases">
        <authorList>
            <consortium name="Pathogen Informatics"/>
        </authorList>
    </citation>
    <scope>NUCLEOTIDE SEQUENCE [LARGE SCALE GENOMIC DNA]</scope>
    <source>
        <strain evidence="2 3">NCTC5385</strain>
    </source>
</reference>
<dbReference type="EMBL" id="LR594035">
    <property type="protein sequence ID" value="VTS36088.1"/>
    <property type="molecule type" value="Genomic_DNA"/>
</dbReference>
<gene>
    <name evidence="2" type="ORF">NCTC5385_01824</name>
</gene>